<dbReference type="Gene3D" id="3.90.1200.10">
    <property type="match status" value="1"/>
</dbReference>
<evidence type="ECO:0000313" key="3">
    <source>
        <dbReference type="Proteomes" id="UP001519363"/>
    </source>
</evidence>
<dbReference type="RefSeq" id="WP_209707619.1">
    <property type="nucleotide sequence ID" value="NZ_JAGIOO010000001.1"/>
</dbReference>
<name>A0ABS5AQF7_9PSEU</name>
<accession>A0ABS5AQF7</accession>
<organism evidence="2 3">
    <name type="scientific">Crossiella equi</name>
    <dbReference type="NCBI Taxonomy" id="130796"/>
    <lineage>
        <taxon>Bacteria</taxon>
        <taxon>Bacillati</taxon>
        <taxon>Actinomycetota</taxon>
        <taxon>Actinomycetes</taxon>
        <taxon>Pseudonocardiales</taxon>
        <taxon>Pseudonocardiaceae</taxon>
        <taxon>Crossiella</taxon>
    </lineage>
</organism>
<protein>
    <submittedName>
        <fullName evidence="2">Aminoglycoside phosphotransferase (APT) family kinase protein</fullName>
    </submittedName>
</protein>
<proteinExistence type="predicted"/>
<dbReference type="Pfam" id="PF01636">
    <property type="entry name" value="APH"/>
    <property type="match status" value="1"/>
</dbReference>
<reference evidence="2 3" key="1">
    <citation type="submission" date="2021-03" db="EMBL/GenBank/DDBJ databases">
        <title>Sequencing the genomes of 1000 actinobacteria strains.</title>
        <authorList>
            <person name="Klenk H.-P."/>
        </authorList>
    </citation>
    <scope>NUCLEOTIDE SEQUENCE [LARGE SCALE GENOMIC DNA]</scope>
    <source>
        <strain evidence="2 3">DSM 44580</strain>
    </source>
</reference>
<dbReference type="GO" id="GO:0016301">
    <property type="term" value="F:kinase activity"/>
    <property type="evidence" value="ECO:0007669"/>
    <property type="project" value="UniProtKB-KW"/>
</dbReference>
<gene>
    <name evidence="2" type="ORF">JOF53_007504</name>
</gene>
<comment type="caution">
    <text evidence="2">The sequence shown here is derived from an EMBL/GenBank/DDBJ whole genome shotgun (WGS) entry which is preliminary data.</text>
</comment>
<keyword evidence="2" id="KW-0418">Kinase</keyword>
<dbReference type="InterPro" id="IPR002575">
    <property type="entry name" value="Aminoglycoside_PTrfase"/>
</dbReference>
<dbReference type="InterPro" id="IPR011009">
    <property type="entry name" value="Kinase-like_dom_sf"/>
</dbReference>
<keyword evidence="2" id="KW-0808">Transferase</keyword>
<dbReference type="EMBL" id="JAGIOO010000001">
    <property type="protein sequence ID" value="MBP2478632.1"/>
    <property type="molecule type" value="Genomic_DNA"/>
</dbReference>
<evidence type="ECO:0000259" key="1">
    <source>
        <dbReference type="Pfam" id="PF01636"/>
    </source>
</evidence>
<feature type="domain" description="Aminoglycoside phosphotransferase" evidence="1">
    <location>
        <begin position="68"/>
        <end position="270"/>
    </location>
</feature>
<sequence>MLQKERVGSADWTQRVLARHWAGTELVAAPTPLSGSGDGEVVTHTAGLWLVPAHTGEHVLKVQLNPDALRPPAFYGHKQELLRQAAEAGLPVGRPVPTTAGADTAWVDGTTCELLPRYPAPVGPAPSAAQVDALVDTCLDLRAFLDSRPERLTRELAPLPVPRLVDEPDWRLALADARTRLLPEARRRDDDWGRFATGLLEDLDQAAGLLLAHDLPAWGQAPHRPAITHADLHHHHFMVAAPGSPDVVAVLDFDNLQVTDRLLDLAWTAELAMLGESRPSRSVGSLTRFVGMAHNRGLLRLDEVALLGPVLLTHSVPVLVDIAKDILERDLLYPVWRNYVQLLDPARRLRMHTALSHLVV</sequence>
<dbReference type="Proteomes" id="UP001519363">
    <property type="component" value="Unassembled WGS sequence"/>
</dbReference>
<keyword evidence="3" id="KW-1185">Reference proteome</keyword>
<evidence type="ECO:0000313" key="2">
    <source>
        <dbReference type="EMBL" id="MBP2478632.1"/>
    </source>
</evidence>
<dbReference type="SUPFAM" id="SSF56112">
    <property type="entry name" value="Protein kinase-like (PK-like)"/>
    <property type="match status" value="1"/>
</dbReference>